<keyword evidence="4" id="KW-0808">Transferase</keyword>
<keyword evidence="8" id="KW-0902">Two-component regulatory system</keyword>
<dbReference type="GO" id="GO:0016301">
    <property type="term" value="F:kinase activity"/>
    <property type="evidence" value="ECO:0007669"/>
    <property type="project" value="UniProtKB-KW"/>
</dbReference>
<evidence type="ECO:0000256" key="5">
    <source>
        <dbReference type="ARBA" id="ARBA00022741"/>
    </source>
</evidence>
<gene>
    <name evidence="13" type="ORF">RM538_13370</name>
</gene>
<evidence type="ECO:0000256" key="2">
    <source>
        <dbReference type="ARBA" id="ARBA00012438"/>
    </source>
</evidence>
<keyword evidence="14" id="KW-1185">Reference proteome</keyword>
<feature type="transmembrane region" description="Helical" evidence="10">
    <location>
        <begin position="13"/>
        <end position="32"/>
    </location>
</feature>
<evidence type="ECO:0000256" key="8">
    <source>
        <dbReference type="ARBA" id="ARBA00023012"/>
    </source>
</evidence>
<evidence type="ECO:0000256" key="3">
    <source>
        <dbReference type="ARBA" id="ARBA00022553"/>
    </source>
</evidence>
<sequence length="240" mass="27344">AESELKVRQKNNLIYGSLGLALILGLLGYLFYNQQKLKNRQLRKEAELKEALVKIETQNKLQEQRLRISRDLHDNIGAQLTFIISSIDNLKFGLKEATKTTKDKLSSISEFTSQTIYELRDTIWAMNKEDISFEDLQVRISNFIDKAKVASEKTQFSFTIDSTINPEHSFSSVVGMNIYRIIQEAVNNSLKYADASEIKVSIKREGNHFSIKVIDNGKGYDINTVEKGNGLNSMEKRAKD</sequence>
<dbReference type="SUPFAM" id="SSF55874">
    <property type="entry name" value="ATPase domain of HSP90 chaperone/DNA topoisomerase II/histidine kinase"/>
    <property type="match status" value="1"/>
</dbReference>
<comment type="caution">
    <text evidence="13">The sequence shown here is derived from an EMBL/GenBank/DDBJ whole genome shotgun (WGS) entry which is preliminary data.</text>
</comment>
<feature type="domain" description="Histidine kinase/HSP90-like ATPase" evidence="11">
    <location>
        <begin position="177"/>
        <end position="226"/>
    </location>
</feature>
<comment type="catalytic activity">
    <reaction evidence="1">
        <text>ATP + protein L-histidine = ADP + protein N-phospho-L-histidine.</text>
        <dbReference type="EC" id="2.7.13.3"/>
    </reaction>
</comment>
<evidence type="ECO:0000313" key="13">
    <source>
        <dbReference type="EMBL" id="MDT0556994.1"/>
    </source>
</evidence>
<evidence type="ECO:0000256" key="4">
    <source>
        <dbReference type="ARBA" id="ARBA00022679"/>
    </source>
</evidence>
<keyword evidence="7" id="KW-0067">ATP-binding</keyword>
<accession>A0ABU2YH23</accession>
<dbReference type="EMBL" id="JAVRHZ010000022">
    <property type="protein sequence ID" value="MDT0556994.1"/>
    <property type="molecule type" value="Genomic_DNA"/>
</dbReference>
<proteinExistence type="predicted"/>
<evidence type="ECO:0000256" key="7">
    <source>
        <dbReference type="ARBA" id="ARBA00022840"/>
    </source>
</evidence>
<dbReference type="EC" id="2.7.13.3" evidence="2"/>
<dbReference type="InterPro" id="IPR036890">
    <property type="entry name" value="HATPase_C_sf"/>
</dbReference>
<keyword evidence="10" id="KW-1133">Transmembrane helix</keyword>
<keyword evidence="10" id="KW-0472">Membrane</keyword>
<feature type="coiled-coil region" evidence="9">
    <location>
        <begin position="32"/>
        <end position="65"/>
    </location>
</feature>
<keyword evidence="10" id="KW-0812">Transmembrane</keyword>
<protein>
    <recommendedName>
        <fullName evidence="2">histidine kinase</fullName>
        <ecNumber evidence="2">2.7.13.3</ecNumber>
    </recommendedName>
</protein>
<keyword evidence="3" id="KW-0597">Phosphoprotein</keyword>
<dbReference type="CDD" id="cd16917">
    <property type="entry name" value="HATPase_UhpB-NarQ-NarX-like"/>
    <property type="match status" value="1"/>
</dbReference>
<dbReference type="Gene3D" id="1.20.5.1930">
    <property type="match status" value="1"/>
</dbReference>
<evidence type="ECO:0000259" key="11">
    <source>
        <dbReference type="Pfam" id="PF02518"/>
    </source>
</evidence>
<keyword evidence="5" id="KW-0547">Nucleotide-binding</keyword>
<evidence type="ECO:0000256" key="6">
    <source>
        <dbReference type="ARBA" id="ARBA00022777"/>
    </source>
</evidence>
<evidence type="ECO:0000259" key="12">
    <source>
        <dbReference type="Pfam" id="PF07730"/>
    </source>
</evidence>
<reference evidence="13 14" key="1">
    <citation type="submission" date="2023-09" db="EMBL/GenBank/DDBJ databases">
        <authorList>
            <person name="Rey-Velasco X."/>
        </authorList>
    </citation>
    <scope>NUCLEOTIDE SEQUENCE [LARGE SCALE GENOMIC DNA]</scope>
    <source>
        <strain evidence="13 14">W242</strain>
    </source>
</reference>
<dbReference type="Gene3D" id="3.30.565.10">
    <property type="entry name" value="Histidine kinase-like ATPase, C-terminal domain"/>
    <property type="match status" value="1"/>
</dbReference>
<dbReference type="PANTHER" id="PTHR24421">
    <property type="entry name" value="NITRATE/NITRITE SENSOR PROTEIN NARX-RELATED"/>
    <property type="match status" value="1"/>
</dbReference>
<keyword evidence="9" id="KW-0175">Coiled coil</keyword>
<dbReference type="InterPro" id="IPR050482">
    <property type="entry name" value="Sensor_HK_TwoCompSys"/>
</dbReference>
<evidence type="ECO:0000313" key="14">
    <source>
        <dbReference type="Proteomes" id="UP001254488"/>
    </source>
</evidence>
<feature type="non-terminal residue" evidence="13">
    <location>
        <position position="1"/>
    </location>
</feature>
<organism evidence="13 14">
    <name type="scientific">Patiriisocius hiemis</name>
    <dbReference type="NCBI Taxonomy" id="3075604"/>
    <lineage>
        <taxon>Bacteria</taxon>
        <taxon>Pseudomonadati</taxon>
        <taxon>Bacteroidota</taxon>
        <taxon>Flavobacteriia</taxon>
        <taxon>Flavobacteriales</taxon>
        <taxon>Flavobacteriaceae</taxon>
        <taxon>Patiriisocius</taxon>
    </lineage>
</organism>
<dbReference type="InterPro" id="IPR003594">
    <property type="entry name" value="HATPase_dom"/>
</dbReference>
<dbReference type="InterPro" id="IPR011712">
    <property type="entry name" value="Sig_transdc_His_kin_sub3_dim/P"/>
</dbReference>
<evidence type="ECO:0000256" key="9">
    <source>
        <dbReference type="SAM" id="Coils"/>
    </source>
</evidence>
<dbReference type="Pfam" id="PF02518">
    <property type="entry name" value="HATPase_c"/>
    <property type="match status" value="1"/>
</dbReference>
<feature type="domain" description="Signal transduction histidine kinase subgroup 3 dimerisation and phosphoacceptor" evidence="12">
    <location>
        <begin position="65"/>
        <end position="128"/>
    </location>
</feature>
<evidence type="ECO:0000256" key="1">
    <source>
        <dbReference type="ARBA" id="ARBA00000085"/>
    </source>
</evidence>
<keyword evidence="6 13" id="KW-0418">Kinase</keyword>
<feature type="non-terminal residue" evidence="13">
    <location>
        <position position="240"/>
    </location>
</feature>
<dbReference type="PANTHER" id="PTHR24421:SF10">
    <property type="entry name" value="NITRATE_NITRITE SENSOR PROTEIN NARQ"/>
    <property type="match status" value="1"/>
</dbReference>
<name>A0ABU2YH23_9FLAO</name>
<evidence type="ECO:0000256" key="10">
    <source>
        <dbReference type="SAM" id="Phobius"/>
    </source>
</evidence>
<dbReference type="RefSeq" id="WP_311333939.1">
    <property type="nucleotide sequence ID" value="NZ_JAVRHZ010000022.1"/>
</dbReference>
<dbReference type="Proteomes" id="UP001254488">
    <property type="component" value="Unassembled WGS sequence"/>
</dbReference>
<dbReference type="Pfam" id="PF07730">
    <property type="entry name" value="HisKA_3"/>
    <property type="match status" value="1"/>
</dbReference>